<dbReference type="InterPro" id="IPR027417">
    <property type="entry name" value="P-loop_NTPase"/>
</dbReference>
<dbReference type="InterPro" id="IPR011527">
    <property type="entry name" value="ABC1_TM_dom"/>
</dbReference>
<dbReference type="GO" id="GO:0030288">
    <property type="term" value="C:outer membrane-bounded periplasmic space"/>
    <property type="evidence" value="ECO:0007669"/>
    <property type="project" value="InterPro"/>
</dbReference>
<evidence type="ECO:0000256" key="9">
    <source>
        <dbReference type="ARBA" id="ARBA00023136"/>
    </source>
</evidence>
<dbReference type="SUPFAM" id="SSF90123">
    <property type="entry name" value="ABC transporter transmembrane region"/>
    <property type="match status" value="1"/>
</dbReference>
<dbReference type="Pfam" id="PF00144">
    <property type="entry name" value="Beta-lactamase"/>
    <property type="match status" value="1"/>
</dbReference>
<dbReference type="InterPro" id="IPR001466">
    <property type="entry name" value="Beta-lactam-related"/>
</dbReference>
<dbReference type="GO" id="GO:0005886">
    <property type="term" value="C:plasma membrane"/>
    <property type="evidence" value="ECO:0007669"/>
    <property type="project" value="UniProtKB-SubCell"/>
</dbReference>
<name>A0A6S6R9Q0_9FIRM</name>
<dbReference type="NCBIfam" id="TIGR01194">
    <property type="entry name" value="cyc_pep_trnsptr"/>
    <property type="match status" value="1"/>
</dbReference>
<dbReference type="GO" id="GO:0008800">
    <property type="term" value="F:beta-lactamase activity"/>
    <property type="evidence" value="ECO:0007669"/>
    <property type="project" value="UniProtKB-UniRule"/>
</dbReference>
<dbReference type="PROSITE" id="PS50929">
    <property type="entry name" value="ABC_TM1F"/>
    <property type="match status" value="1"/>
</dbReference>
<dbReference type="SMART" id="SM00382">
    <property type="entry name" value="AAA"/>
    <property type="match status" value="1"/>
</dbReference>
<evidence type="ECO:0000256" key="7">
    <source>
        <dbReference type="ARBA" id="ARBA00022840"/>
    </source>
</evidence>
<dbReference type="SUPFAM" id="SSF56601">
    <property type="entry name" value="beta-lactamase/transpeptidase-like"/>
    <property type="match status" value="1"/>
</dbReference>
<keyword evidence="13" id="KW-1185">Reference proteome</keyword>
<comment type="subcellular location">
    <subcellularLocation>
        <location evidence="2">Cell membrane</location>
        <topology evidence="2">Multi-pass membrane protein</topology>
    </subcellularLocation>
</comment>
<sequence>MKKIICIIIVIIMSLSASKNVFSAESLSTFQEIDLNKIDQERIDELMNEVLIKSKVPGASVVLVNGEETKYLSYGYADKENEIIPTQNTLFELGSMSKAFTALGILLLEDQGKLSLDDFVTDYIPWFSVRYKGIYDGERIDEEVELTIANLLYHTSGIPFKTIGYLPEGTSENMLQATVKTLVNTQLDFYPGDRYQYATINYDILGYIIQIISGQTYEDFMQEHVIDPLGLDNTYLFQKEARKSGLLAQGYKITFFDPQPYDAPRYRGNTPAGYIISSAKDMERWMRIQMGLIDVPVQYEEIIEKSHIGNTTVASQGNNYYAAGWEVNLKGKNILHDGNNPNYSSTLLMQPENKLGICILTNMNSNAVNYLANNILNIIQGKDISRYTLDLYKSLDTVFSIVIVGAVMLGLLFVFLLLKAFIELIKGERIRSKLKGAKVAGLLLAIPLMVFCGFCVYYLPNILLERLPWDAVNVWGASTIMAGCIVGYITFNIFMLYILLTFNFPKDNEKGYVALIPLSLINGIASSLIIFTINESFNRDLAYSKELLLYFVFALLFFVYTIKLLQGRMIVITNEITYEKRMNMIDKIMRASYQAIEGIGRERIFSGLNNDCAELAHVPTYTVSFASNLLTIIFCLLYLLSKSIYAFVASLGIILINGFISFITSRIAYKYWEENRNIQDTYFGQMQDLVNGFKELALNRLRRFAFWNDMKKYSRLSTELNKTASIKFLNFDLYNTLMYNIVFGVVVFLFPILFLDINTNQLRENLFIVFYMIGPFGAIAGTIPKLTQLNVNVKRINKLIDDLEEVSTGDITIEQEINTSYPKVITIQFKEVTYKYISKNKEGIKIEGDFTLGPITTEFKSNEIVFITGGNGSGKSTLGKLITGLYSPLSGRICINGKVAALKEQNELFSSVYTDFNLFKKLYGIDYVSKKEKILEYLELMKIHDKVEINGEGEFKTINLSTGQRKRLAFIVSCLEDKPMMIFDEWAAEQDPEFRQYFYDELLPMLKKQGKGVIVISHDDRYFDKADRLIKLERGMRVIDNY</sequence>
<evidence type="ECO:0000313" key="13">
    <source>
        <dbReference type="Proteomes" id="UP000515561"/>
    </source>
</evidence>
<dbReference type="InterPro" id="IPR012338">
    <property type="entry name" value="Beta-lactam/transpept-like"/>
</dbReference>
<dbReference type="InterPro" id="IPR036640">
    <property type="entry name" value="ABC1_TM_sf"/>
</dbReference>
<dbReference type="GO" id="GO:1904680">
    <property type="term" value="F:peptide transmembrane transporter activity"/>
    <property type="evidence" value="ECO:0007669"/>
    <property type="project" value="InterPro"/>
</dbReference>
<keyword evidence="4" id="KW-0812">Transmembrane</keyword>
<keyword evidence="10 11" id="KW-0046">Antibiotic resistance</keyword>
<evidence type="ECO:0000256" key="4">
    <source>
        <dbReference type="ARBA" id="ARBA00022692"/>
    </source>
</evidence>
<dbReference type="Gene3D" id="1.20.1560.10">
    <property type="entry name" value="ABC transporter type 1, transmembrane domain"/>
    <property type="match status" value="1"/>
</dbReference>
<keyword evidence="5" id="KW-0547">Nucleotide-binding</keyword>
<dbReference type="Pfam" id="PF00005">
    <property type="entry name" value="ABC_tran"/>
    <property type="match status" value="1"/>
</dbReference>
<dbReference type="Proteomes" id="UP000515561">
    <property type="component" value="Chromosome"/>
</dbReference>
<keyword evidence="6 11" id="KW-0378">Hydrolase</keyword>
<dbReference type="RefSeq" id="WP_184091588.1">
    <property type="nucleotide sequence ID" value="NZ_AP023367.1"/>
</dbReference>
<dbReference type="GO" id="GO:0140359">
    <property type="term" value="F:ABC-type transporter activity"/>
    <property type="evidence" value="ECO:0007669"/>
    <property type="project" value="InterPro"/>
</dbReference>
<dbReference type="GO" id="GO:0015833">
    <property type="term" value="P:peptide transport"/>
    <property type="evidence" value="ECO:0007669"/>
    <property type="project" value="InterPro"/>
</dbReference>
<evidence type="ECO:0000256" key="8">
    <source>
        <dbReference type="ARBA" id="ARBA00022989"/>
    </source>
</evidence>
<organism evidence="12 13">
    <name type="scientific">Anaerocolumna cellulosilytica</name>
    <dbReference type="NCBI Taxonomy" id="433286"/>
    <lineage>
        <taxon>Bacteria</taxon>
        <taxon>Bacillati</taxon>
        <taxon>Bacillota</taxon>
        <taxon>Clostridia</taxon>
        <taxon>Lachnospirales</taxon>
        <taxon>Lachnospiraceae</taxon>
        <taxon>Anaerocolumna</taxon>
    </lineage>
</organism>
<dbReference type="GO" id="GO:0046677">
    <property type="term" value="P:response to antibiotic"/>
    <property type="evidence" value="ECO:0007669"/>
    <property type="project" value="UniProtKB-UniRule"/>
</dbReference>
<evidence type="ECO:0000256" key="10">
    <source>
        <dbReference type="ARBA" id="ARBA00023251"/>
    </source>
</evidence>
<dbReference type="InterPro" id="IPR003593">
    <property type="entry name" value="AAA+_ATPase"/>
</dbReference>
<comment type="catalytic activity">
    <reaction evidence="1 11">
        <text>a beta-lactam + H2O = a substituted beta-amino acid</text>
        <dbReference type="Rhea" id="RHEA:20401"/>
        <dbReference type="ChEBI" id="CHEBI:15377"/>
        <dbReference type="ChEBI" id="CHEBI:35627"/>
        <dbReference type="ChEBI" id="CHEBI:140347"/>
        <dbReference type="EC" id="3.5.2.6"/>
    </reaction>
</comment>
<dbReference type="InterPro" id="IPR050491">
    <property type="entry name" value="AmpC-like"/>
</dbReference>
<evidence type="ECO:0000256" key="6">
    <source>
        <dbReference type="ARBA" id="ARBA00022801"/>
    </source>
</evidence>
<dbReference type="Gene3D" id="3.40.50.300">
    <property type="entry name" value="P-loop containing nucleotide triphosphate hydrolases"/>
    <property type="match status" value="1"/>
</dbReference>
<dbReference type="PANTHER" id="PTHR46825">
    <property type="entry name" value="D-ALANYL-D-ALANINE-CARBOXYPEPTIDASE/ENDOPEPTIDASE AMPH"/>
    <property type="match status" value="1"/>
</dbReference>
<evidence type="ECO:0000256" key="2">
    <source>
        <dbReference type="ARBA" id="ARBA00004651"/>
    </source>
</evidence>
<dbReference type="KEGG" id="acel:acsn021_37590"/>
<evidence type="ECO:0000256" key="11">
    <source>
        <dbReference type="RuleBase" id="RU361140"/>
    </source>
</evidence>
<keyword evidence="7" id="KW-0067">ATP-binding</keyword>
<dbReference type="InterPro" id="IPR001586">
    <property type="entry name" value="Beta-lactam_class-C_AS"/>
</dbReference>
<dbReference type="PANTHER" id="PTHR46825:SF11">
    <property type="entry name" value="PENICILLIN-BINDING PROTEIN 4"/>
    <property type="match status" value="1"/>
</dbReference>
<reference evidence="12 13" key="1">
    <citation type="journal article" date="2016" name="Int. J. Syst. Evol. Microbiol.">
        <title>Descriptions of Anaerotaenia torta gen. nov., sp. nov. and Anaerocolumna cellulosilytica gen. nov., sp. nov. isolated from a methanogenic reactor of cattle waste.</title>
        <authorList>
            <person name="Uek A."/>
            <person name="Ohtaki Y."/>
            <person name="Kaku N."/>
            <person name="Ueki K."/>
        </authorList>
    </citation>
    <scope>NUCLEOTIDE SEQUENCE [LARGE SCALE GENOMIC DNA]</scope>
    <source>
        <strain evidence="12 13">SN021</strain>
    </source>
</reference>
<dbReference type="PROSITE" id="PS00336">
    <property type="entry name" value="BETA_LACTAMASE_C"/>
    <property type="match status" value="1"/>
</dbReference>
<accession>A0A6S6R9Q0</accession>
<dbReference type="PROSITE" id="PS50893">
    <property type="entry name" value="ABC_TRANSPORTER_2"/>
    <property type="match status" value="1"/>
</dbReference>
<dbReference type="InterPro" id="IPR003439">
    <property type="entry name" value="ABC_transporter-like_ATP-bd"/>
</dbReference>
<gene>
    <name evidence="12" type="ORF">acsn021_37590</name>
</gene>
<protein>
    <recommendedName>
        <fullName evidence="11">Beta-lactamase</fullName>
        <ecNumber evidence="11">3.5.2.6</ecNumber>
    </recommendedName>
</protein>
<evidence type="ECO:0000256" key="1">
    <source>
        <dbReference type="ARBA" id="ARBA00001526"/>
    </source>
</evidence>
<evidence type="ECO:0000256" key="5">
    <source>
        <dbReference type="ARBA" id="ARBA00022741"/>
    </source>
</evidence>
<dbReference type="GO" id="GO:0005524">
    <property type="term" value="F:ATP binding"/>
    <property type="evidence" value="ECO:0007669"/>
    <property type="project" value="UniProtKB-KW"/>
</dbReference>
<comment type="similarity">
    <text evidence="3 11">Belongs to the class-C beta-lactamase family.</text>
</comment>
<dbReference type="Gene3D" id="3.40.710.10">
    <property type="entry name" value="DD-peptidase/beta-lactamase superfamily"/>
    <property type="match status" value="1"/>
</dbReference>
<keyword evidence="9" id="KW-0472">Membrane</keyword>
<dbReference type="EC" id="3.5.2.6" evidence="11"/>
<evidence type="ECO:0000313" key="12">
    <source>
        <dbReference type="EMBL" id="BCJ96190.1"/>
    </source>
</evidence>
<dbReference type="InterPro" id="IPR005898">
    <property type="entry name" value="Cyc_pep_transpt_SyrD/YojI"/>
</dbReference>
<dbReference type="GO" id="GO:0016887">
    <property type="term" value="F:ATP hydrolysis activity"/>
    <property type="evidence" value="ECO:0007669"/>
    <property type="project" value="InterPro"/>
</dbReference>
<keyword evidence="8" id="KW-1133">Transmembrane helix</keyword>
<dbReference type="GO" id="GO:0017001">
    <property type="term" value="P:antibiotic catabolic process"/>
    <property type="evidence" value="ECO:0007669"/>
    <property type="project" value="InterPro"/>
</dbReference>
<proteinExistence type="inferred from homology"/>
<evidence type="ECO:0000256" key="3">
    <source>
        <dbReference type="ARBA" id="ARBA00007840"/>
    </source>
</evidence>
<dbReference type="EMBL" id="AP023367">
    <property type="protein sequence ID" value="BCJ96190.1"/>
    <property type="molecule type" value="Genomic_DNA"/>
</dbReference>
<dbReference type="SUPFAM" id="SSF52540">
    <property type="entry name" value="P-loop containing nucleoside triphosphate hydrolases"/>
    <property type="match status" value="1"/>
</dbReference>
<dbReference type="AlphaFoldDB" id="A0A6S6R9Q0"/>